<gene>
    <name evidence="1" type="ORF">GLOINDRAFT_30936</name>
</gene>
<accession>U9U0G2</accession>
<reference evidence="1" key="1">
    <citation type="submission" date="2013-07" db="EMBL/GenBank/DDBJ databases">
        <title>The genome of an arbuscular mycorrhizal fungus provides insights into the evolution of the oldest plant symbiosis.</title>
        <authorList>
            <consortium name="DOE Joint Genome Institute"/>
            <person name="Tisserant E."/>
            <person name="Malbreil M."/>
            <person name="Kuo A."/>
            <person name="Kohler A."/>
            <person name="Symeonidi A."/>
            <person name="Balestrini R."/>
            <person name="Charron P."/>
            <person name="Duensing N."/>
            <person name="Frei-dit-Frey N."/>
            <person name="Gianinazzi-Pearson V."/>
            <person name="Gilbert B."/>
            <person name="Handa Y."/>
            <person name="Hijri M."/>
            <person name="Kaul R."/>
            <person name="Kawaguchi M."/>
            <person name="Krajinski F."/>
            <person name="Lammers P."/>
            <person name="Lapierre D."/>
            <person name="Masclaux F.G."/>
            <person name="Murat C."/>
            <person name="Morin E."/>
            <person name="Ndikumana S."/>
            <person name="Pagni M."/>
            <person name="Petitpierre D."/>
            <person name="Requena N."/>
            <person name="Rosikiewicz P."/>
            <person name="Riley R."/>
            <person name="Saito K."/>
            <person name="San Clemente H."/>
            <person name="Shapiro H."/>
            <person name="van Tuinen D."/>
            <person name="Becard G."/>
            <person name="Bonfante P."/>
            <person name="Paszkowski U."/>
            <person name="Shachar-Hill Y."/>
            <person name="Young J.P."/>
            <person name="Sanders I.R."/>
            <person name="Henrissat B."/>
            <person name="Rensing S.A."/>
            <person name="Grigoriev I.V."/>
            <person name="Corradi N."/>
            <person name="Roux C."/>
            <person name="Martin F."/>
        </authorList>
    </citation>
    <scope>NUCLEOTIDE SEQUENCE</scope>
    <source>
        <strain evidence="1">DAOM 197198</strain>
    </source>
</reference>
<protein>
    <submittedName>
        <fullName evidence="1">Uncharacterized protein</fullName>
    </submittedName>
</protein>
<dbReference type="AlphaFoldDB" id="U9U0G2"/>
<dbReference type="HOGENOM" id="CLU_205475_0_0_1"/>
<name>U9U0G2_RHIID</name>
<sequence length="67" mass="7692">MERGMHILGINNLEGLENYLYHPDKIWICAVMEDTGELVPAVELIRRRRISEPRLRLGIGNGFRTGT</sequence>
<organism evidence="1">
    <name type="scientific">Rhizophagus irregularis (strain DAOM 181602 / DAOM 197198 / MUCL 43194)</name>
    <name type="common">Arbuscular mycorrhizal fungus</name>
    <name type="synonym">Glomus intraradices</name>
    <dbReference type="NCBI Taxonomy" id="747089"/>
    <lineage>
        <taxon>Eukaryota</taxon>
        <taxon>Fungi</taxon>
        <taxon>Fungi incertae sedis</taxon>
        <taxon>Mucoromycota</taxon>
        <taxon>Glomeromycotina</taxon>
        <taxon>Glomeromycetes</taxon>
        <taxon>Glomerales</taxon>
        <taxon>Glomeraceae</taxon>
        <taxon>Rhizophagus</taxon>
    </lineage>
</organism>
<dbReference type="EMBL" id="KI288473">
    <property type="protein sequence ID" value="ESA09101.1"/>
    <property type="molecule type" value="Genomic_DNA"/>
</dbReference>
<evidence type="ECO:0000313" key="1">
    <source>
        <dbReference type="EMBL" id="ESA09101.1"/>
    </source>
</evidence>
<proteinExistence type="predicted"/>